<evidence type="ECO:0000256" key="12">
    <source>
        <dbReference type="ARBA" id="ARBA00038669"/>
    </source>
</evidence>
<keyword evidence="10" id="KW-0921">Nickel transport</keyword>
<keyword evidence="18" id="KW-1185">Reference proteome</keyword>
<dbReference type="InterPro" id="IPR003439">
    <property type="entry name" value="ABC_transporter-like_ATP-bd"/>
</dbReference>
<dbReference type="RefSeq" id="WP_209461817.1">
    <property type="nucleotide sequence ID" value="NZ_CP110224.1"/>
</dbReference>
<dbReference type="SUPFAM" id="SSF52540">
    <property type="entry name" value="P-loop containing nucleoside triphosphate hydrolases"/>
    <property type="match status" value="2"/>
</dbReference>
<dbReference type="InterPro" id="IPR027417">
    <property type="entry name" value="P-loop_NTPase"/>
</dbReference>
<dbReference type="PROSITE" id="PS50893">
    <property type="entry name" value="ABC_TRANSPORTER_2"/>
    <property type="match status" value="2"/>
</dbReference>
<evidence type="ECO:0000313" key="17">
    <source>
        <dbReference type="EMBL" id="MBP1968606.1"/>
    </source>
</evidence>
<evidence type="ECO:0000259" key="16">
    <source>
        <dbReference type="PROSITE" id="PS50893"/>
    </source>
</evidence>
<keyword evidence="9" id="KW-0406">Ion transport</keyword>
<dbReference type="InterPro" id="IPR003593">
    <property type="entry name" value="AAA+_ATPase"/>
</dbReference>
<evidence type="ECO:0000256" key="1">
    <source>
        <dbReference type="ARBA" id="ARBA00004202"/>
    </source>
</evidence>
<feature type="domain" description="ABC transporter" evidence="16">
    <location>
        <begin position="9"/>
        <end position="250"/>
    </location>
</feature>
<proteinExistence type="inferred from homology"/>
<dbReference type="EMBL" id="JAGGKX010000002">
    <property type="protein sequence ID" value="MBP1968606.1"/>
    <property type="molecule type" value="Genomic_DNA"/>
</dbReference>
<sequence>MTLDKTPLLEVKDLSLSFRQYKKGLRETTMQVIHRLDMKIYEGEIVAVIGASGSGKSLLANAILGILPEHAQLSGILNYKGEPITAEKQTALRGKEISLIPQSVHALDPLMKTSKQVQAVVRKGNRKTTQREVFQQIGLPIEVEKQYPFELSGGMARRVLAATSIISSANLIIADEPTPGLDPHALNETVYPIKELATAGKGIMFITHDINTALKIADRVVVMNEGETVDQANVEDFTGKGERLKHPYTRKLWNVLPQNDFVSLKSPPVNAMVKPMDGSLVVKEMAYHYPNESPIFEQLNLKLNAGEVVGLFGYSGSGKSTMAQLIAGYMNPHEGTVEVDGETDFRARIHPVQLIWQHPEAVINPKWQMKKILTEAQVSDKELLQVLEIKEEWLSRYPSELSGGELQRFCVARALHENTKYIIADEMTTMLDAITQAQIWQAVLKLARQRNIGVLAISHDHHLLQRVSDRVIDFETLENREA</sequence>
<evidence type="ECO:0000256" key="7">
    <source>
        <dbReference type="ARBA" id="ARBA00022840"/>
    </source>
</evidence>
<keyword evidence="8" id="KW-1278">Translocase</keyword>
<feature type="domain" description="ABC transporter" evidence="16">
    <location>
        <begin position="280"/>
        <end position="482"/>
    </location>
</feature>
<keyword evidence="5" id="KW-0533">Nickel</keyword>
<organism evidence="17 18">
    <name type="scientific">Virgibacillus natechei</name>
    <dbReference type="NCBI Taxonomy" id="1216297"/>
    <lineage>
        <taxon>Bacteria</taxon>
        <taxon>Bacillati</taxon>
        <taxon>Bacillota</taxon>
        <taxon>Bacilli</taxon>
        <taxon>Bacillales</taxon>
        <taxon>Bacillaceae</taxon>
        <taxon>Virgibacillus</taxon>
    </lineage>
</organism>
<dbReference type="InterPro" id="IPR050388">
    <property type="entry name" value="ABC_Ni/Peptide_Import"/>
</dbReference>
<dbReference type="PROSITE" id="PS00211">
    <property type="entry name" value="ABC_TRANSPORTER_1"/>
    <property type="match status" value="1"/>
</dbReference>
<dbReference type="InterPro" id="IPR017871">
    <property type="entry name" value="ABC_transporter-like_CS"/>
</dbReference>
<evidence type="ECO:0000256" key="4">
    <source>
        <dbReference type="ARBA" id="ARBA00022475"/>
    </source>
</evidence>
<evidence type="ECO:0000256" key="2">
    <source>
        <dbReference type="ARBA" id="ARBA00005417"/>
    </source>
</evidence>
<dbReference type="EC" id="7.2.2.11" evidence="13"/>
<evidence type="ECO:0000256" key="9">
    <source>
        <dbReference type="ARBA" id="ARBA00023065"/>
    </source>
</evidence>
<dbReference type="PANTHER" id="PTHR43297:SF13">
    <property type="entry name" value="NICKEL ABC TRANSPORTER, ATP-BINDING PROTEIN"/>
    <property type="match status" value="1"/>
</dbReference>
<protein>
    <recommendedName>
        <fullName evidence="14">Nickel import system ATP-binding protein NikD</fullName>
        <ecNumber evidence="13">7.2.2.11</ecNumber>
    </recommendedName>
</protein>
<evidence type="ECO:0000256" key="15">
    <source>
        <dbReference type="ARBA" id="ARBA00048610"/>
    </source>
</evidence>
<keyword evidence="4" id="KW-1003">Cell membrane</keyword>
<dbReference type="Proteomes" id="UP001519345">
    <property type="component" value="Unassembled WGS sequence"/>
</dbReference>
<evidence type="ECO:0000256" key="14">
    <source>
        <dbReference type="ARBA" id="ARBA00044143"/>
    </source>
</evidence>
<evidence type="ECO:0000313" key="18">
    <source>
        <dbReference type="Proteomes" id="UP001519345"/>
    </source>
</evidence>
<accession>A0ABS4IDS7</accession>
<comment type="subcellular location">
    <subcellularLocation>
        <location evidence="1">Cell membrane</location>
        <topology evidence="1">Peripheral membrane protein</topology>
    </subcellularLocation>
</comment>
<name>A0ABS4IDS7_9BACI</name>
<dbReference type="Gene3D" id="3.40.50.300">
    <property type="entry name" value="P-loop containing nucleotide triphosphate hydrolases"/>
    <property type="match status" value="2"/>
</dbReference>
<comment type="catalytic activity">
    <reaction evidence="15">
        <text>Ni(2+)(out) + ATP + H2O = Ni(2+)(in) + ADP + phosphate + H(+)</text>
        <dbReference type="Rhea" id="RHEA:15557"/>
        <dbReference type="ChEBI" id="CHEBI:15377"/>
        <dbReference type="ChEBI" id="CHEBI:15378"/>
        <dbReference type="ChEBI" id="CHEBI:30616"/>
        <dbReference type="ChEBI" id="CHEBI:43474"/>
        <dbReference type="ChEBI" id="CHEBI:49786"/>
        <dbReference type="ChEBI" id="CHEBI:456216"/>
        <dbReference type="EC" id="7.2.2.11"/>
    </reaction>
    <physiologicalReaction direction="left-to-right" evidence="15">
        <dbReference type="Rhea" id="RHEA:15558"/>
    </physiologicalReaction>
</comment>
<gene>
    <name evidence="17" type="ORF">J2Z83_000698</name>
</gene>
<reference evidence="17 18" key="1">
    <citation type="submission" date="2021-03" db="EMBL/GenBank/DDBJ databases">
        <title>Genomic Encyclopedia of Type Strains, Phase IV (KMG-IV): sequencing the most valuable type-strain genomes for metagenomic binning, comparative biology and taxonomic classification.</title>
        <authorList>
            <person name="Goeker M."/>
        </authorList>
    </citation>
    <scope>NUCLEOTIDE SEQUENCE [LARGE SCALE GENOMIC DNA]</scope>
    <source>
        <strain evidence="17 18">DSM 25609</strain>
    </source>
</reference>
<comment type="caution">
    <text evidence="17">The sequence shown here is derived from an EMBL/GenBank/DDBJ whole genome shotgun (WGS) entry which is preliminary data.</text>
</comment>
<evidence type="ECO:0000256" key="5">
    <source>
        <dbReference type="ARBA" id="ARBA00022596"/>
    </source>
</evidence>
<dbReference type="PANTHER" id="PTHR43297">
    <property type="entry name" value="OLIGOPEPTIDE TRANSPORT ATP-BINDING PROTEIN APPD"/>
    <property type="match status" value="1"/>
</dbReference>
<evidence type="ECO:0000256" key="11">
    <source>
        <dbReference type="ARBA" id="ARBA00023136"/>
    </source>
</evidence>
<keyword evidence="3" id="KW-0813">Transport</keyword>
<keyword evidence="7" id="KW-0067">ATP-binding</keyword>
<keyword evidence="6" id="KW-0547">Nucleotide-binding</keyword>
<comment type="subunit">
    <text evidence="12">The complex is composed of two ATP-binding proteins (NikD and NikE), two transmembrane proteins (NikB and NikC) and a solute-binding protein (NikA).</text>
</comment>
<comment type="similarity">
    <text evidence="2">Belongs to the ABC transporter superfamily.</text>
</comment>
<evidence type="ECO:0000256" key="3">
    <source>
        <dbReference type="ARBA" id="ARBA00022448"/>
    </source>
</evidence>
<dbReference type="Pfam" id="PF00005">
    <property type="entry name" value="ABC_tran"/>
    <property type="match status" value="2"/>
</dbReference>
<dbReference type="SMART" id="SM00382">
    <property type="entry name" value="AAA"/>
    <property type="match status" value="2"/>
</dbReference>
<evidence type="ECO:0000256" key="10">
    <source>
        <dbReference type="ARBA" id="ARBA00023112"/>
    </source>
</evidence>
<keyword evidence="11" id="KW-0472">Membrane</keyword>
<evidence type="ECO:0000256" key="13">
    <source>
        <dbReference type="ARBA" id="ARBA00039098"/>
    </source>
</evidence>
<evidence type="ECO:0000256" key="6">
    <source>
        <dbReference type="ARBA" id="ARBA00022741"/>
    </source>
</evidence>
<evidence type="ECO:0000256" key="8">
    <source>
        <dbReference type="ARBA" id="ARBA00022967"/>
    </source>
</evidence>